<name>A0ABV6WUV4_9ACTN</name>
<proteinExistence type="predicted"/>
<evidence type="ECO:0000313" key="2">
    <source>
        <dbReference type="EMBL" id="MFC1429404.1"/>
    </source>
</evidence>
<organism evidence="2 3">
    <name type="scientific">Streptacidiphilus alkalitolerans</name>
    <dbReference type="NCBI Taxonomy" id="3342712"/>
    <lineage>
        <taxon>Bacteria</taxon>
        <taxon>Bacillati</taxon>
        <taxon>Actinomycetota</taxon>
        <taxon>Actinomycetes</taxon>
        <taxon>Kitasatosporales</taxon>
        <taxon>Streptomycetaceae</taxon>
        <taxon>Streptacidiphilus</taxon>
    </lineage>
</organism>
<dbReference type="SUPFAM" id="SSF49464">
    <property type="entry name" value="Carboxypeptidase regulatory domain-like"/>
    <property type="match status" value="1"/>
</dbReference>
<evidence type="ECO:0000313" key="3">
    <source>
        <dbReference type="Proteomes" id="UP001592530"/>
    </source>
</evidence>
<dbReference type="EMBL" id="JBHEZY010000001">
    <property type="protein sequence ID" value="MFC1429404.1"/>
    <property type="molecule type" value="Genomic_DNA"/>
</dbReference>
<dbReference type="InterPro" id="IPR008969">
    <property type="entry name" value="CarboxyPept-like_regulatory"/>
</dbReference>
<sequence>MRRRTALPAATTTALLAAALLLPTTATAATAPTPGTSTSAPAADAAPEITGLWATQADHGYVLRATAQGTVDHITFVLRQYNATTGAVGPKIGITVSQPSTDGSWQTTAPLHLPHGDYDFSVYAYAPDGTPSLQTGGGPPIPIRPLPVFHNTVFSPGPLTYMSPTETVTGQLTTYDPDSGDTGTPWTGPITVQATAGHPQDTGNTADTQAIAADGSYRINIQPQPEPNPSGDESVSLQAILPGLPCPGCAPDAVTGPTATVPVQRNQPTRLLLDHPTTTGLTAGTHTTVTGTVQYQDSTGWHPVPHAWVYLGGDGTWSATQTQTDADGRFTFPLTVPTAPTSWPVYVVNNGGMSQYLTSVQASYAITSVNQQPTLTLAGASIDAHGNLTFTQAAHSTNNVLPSGHTYLQQSPDGHTGWTTIATLPAGTTAPTRRTLRVTNPHGYWRLTTPATTGYAAATSNTIHTFRYQTRLTGGPTTTYAHTGQHVTFTSRLQQQGYGPWTNTAGATVQIVYRPYGTTRYYTMATAHTNSQGTFTTTAKITGSGTWYLYYQTADQWHIDATTTGTYIHLR</sequence>
<dbReference type="RefSeq" id="WP_380547979.1">
    <property type="nucleotide sequence ID" value="NZ_JBHEZY010000001.1"/>
</dbReference>
<gene>
    <name evidence="2" type="ORF">ACEZDB_01865</name>
</gene>
<reference evidence="2 3" key="1">
    <citation type="submission" date="2024-09" db="EMBL/GenBank/DDBJ databases">
        <authorList>
            <person name="Lee S.D."/>
        </authorList>
    </citation>
    <scope>NUCLEOTIDE SEQUENCE [LARGE SCALE GENOMIC DNA]</scope>
    <source>
        <strain evidence="2 3">N1-3</strain>
    </source>
</reference>
<evidence type="ECO:0000256" key="1">
    <source>
        <dbReference type="SAM" id="SignalP"/>
    </source>
</evidence>
<protein>
    <submittedName>
        <fullName evidence="2">Uncharacterized protein</fullName>
    </submittedName>
</protein>
<accession>A0ABV6WUV4</accession>
<comment type="caution">
    <text evidence="2">The sequence shown here is derived from an EMBL/GenBank/DDBJ whole genome shotgun (WGS) entry which is preliminary data.</text>
</comment>
<dbReference type="Proteomes" id="UP001592530">
    <property type="component" value="Unassembled WGS sequence"/>
</dbReference>
<keyword evidence="1" id="KW-0732">Signal</keyword>
<feature type="signal peptide" evidence="1">
    <location>
        <begin position="1"/>
        <end position="28"/>
    </location>
</feature>
<feature type="chain" id="PRO_5046673087" evidence="1">
    <location>
        <begin position="29"/>
        <end position="571"/>
    </location>
</feature>